<dbReference type="InterPro" id="IPR020845">
    <property type="entry name" value="AMP-binding_CS"/>
</dbReference>
<dbReference type="Proteomes" id="UP001484239">
    <property type="component" value="Unassembled WGS sequence"/>
</dbReference>
<dbReference type="Pfam" id="PF00501">
    <property type="entry name" value="AMP-binding"/>
    <property type="match status" value="1"/>
</dbReference>
<gene>
    <name evidence="5" type="ORF">WI372_14395</name>
</gene>
<dbReference type="InterPro" id="IPR000873">
    <property type="entry name" value="AMP-dep_synth/lig_dom"/>
</dbReference>
<protein>
    <submittedName>
        <fullName evidence="5">Class I adenylate-forming enzyme family protein</fullName>
    </submittedName>
</protein>
<dbReference type="PANTHER" id="PTHR43201:SF5">
    <property type="entry name" value="MEDIUM-CHAIN ACYL-COA LIGASE ACSF2, MITOCHONDRIAL"/>
    <property type="match status" value="1"/>
</dbReference>
<evidence type="ECO:0000313" key="5">
    <source>
        <dbReference type="EMBL" id="MEK9502179.1"/>
    </source>
</evidence>
<keyword evidence="2" id="KW-0436">Ligase</keyword>
<dbReference type="InterPro" id="IPR042099">
    <property type="entry name" value="ANL_N_sf"/>
</dbReference>
<dbReference type="Pfam" id="PF13193">
    <property type="entry name" value="AMP-binding_C"/>
    <property type="match status" value="1"/>
</dbReference>
<evidence type="ECO:0000313" key="6">
    <source>
        <dbReference type="Proteomes" id="UP001484239"/>
    </source>
</evidence>
<accession>A0ABU9EBX2</accession>
<evidence type="ECO:0000259" key="3">
    <source>
        <dbReference type="Pfam" id="PF00501"/>
    </source>
</evidence>
<keyword evidence="6" id="KW-1185">Reference proteome</keyword>
<evidence type="ECO:0000259" key="4">
    <source>
        <dbReference type="Pfam" id="PF13193"/>
    </source>
</evidence>
<dbReference type="EMBL" id="JBBHLI010000009">
    <property type="protein sequence ID" value="MEK9502179.1"/>
    <property type="molecule type" value="Genomic_DNA"/>
</dbReference>
<feature type="domain" description="AMP-binding enzyme C-terminal" evidence="4">
    <location>
        <begin position="439"/>
        <end position="513"/>
    </location>
</feature>
<dbReference type="SUPFAM" id="SSF56801">
    <property type="entry name" value="Acetyl-CoA synthetase-like"/>
    <property type="match status" value="1"/>
</dbReference>
<dbReference type="PANTHER" id="PTHR43201">
    <property type="entry name" value="ACYL-COA SYNTHETASE"/>
    <property type="match status" value="1"/>
</dbReference>
<dbReference type="InterPro" id="IPR045851">
    <property type="entry name" value="AMP-bd_C_sf"/>
</dbReference>
<reference evidence="5 6" key="1">
    <citation type="submission" date="2024-02" db="EMBL/GenBank/DDBJ databases">
        <title>A novel Gemmatimonadota bacterium.</title>
        <authorList>
            <person name="Du Z.-J."/>
            <person name="Ye Y.-Q."/>
        </authorList>
    </citation>
    <scope>NUCLEOTIDE SEQUENCE [LARGE SCALE GENOMIC DNA]</scope>
    <source>
        <strain evidence="5 6">DH-20</strain>
    </source>
</reference>
<dbReference type="Gene3D" id="3.40.50.12780">
    <property type="entry name" value="N-terminal domain of ligase-like"/>
    <property type="match status" value="1"/>
</dbReference>
<sequence length="539" mass="58085">MALRERYRHATLASALAHRATIGAQDEFLIHRGRTWSLGEIDTQAEALAASLHGFGVEAGDRVALVLPQCPEFVVGLFAAARLGAVVVPLSPSLTPAELRYRLRHSEAVAAITVEVHDEVDFLERFEAMMPQLPELKHLVTVGEDDLWYGDRVFQWEDVVSAGAGRDYASADPATDPSAPLVLVYTAGTTGKPKAVTLSHANLLYGATVTADTLGLRSDDRVVGLSALHHVFGLGPGLLGCLLSGATLILAERADPGEVLDLVEAHGVTVLYGIPTLFFGELGEQERRPRNLSSLRVALAAGAPVPESLLRRVEAELCSPLLVAYSTTETGSIVSLTLPGDPGGDRRTTVGRPLAETRVRILEEGRELPEESIGEVAVSGPGVMAGYYRQPLETRESFDADGFFVTGDLGMVDEDGFLHLVGRRKGVIIRTGFNVYPREVEDRIRAHPAVHEVAVVGIPDSVLGEAICACVIPVEGAIVDEEDLRDWCRETLSDEKVPDLVRLLDRFPRTATGDVRKVELARWIEGGPPTGSEDQADTE</sequence>
<evidence type="ECO:0000256" key="1">
    <source>
        <dbReference type="ARBA" id="ARBA00006432"/>
    </source>
</evidence>
<comment type="caution">
    <text evidence="5">The sequence shown here is derived from an EMBL/GenBank/DDBJ whole genome shotgun (WGS) entry which is preliminary data.</text>
</comment>
<feature type="domain" description="AMP-dependent synthetase/ligase" evidence="3">
    <location>
        <begin position="24"/>
        <end position="388"/>
    </location>
</feature>
<dbReference type="InterPro" id="IPR025110">
    <property type="entry name" value="AMP-bd_C"/>
</dbReference>
<dbReference type="RefSeq" id="WP_405276577.1">
    <property type="nucleotide sequence ID" value="NZ_JBBHLI010000009.1"/>
</dbReference>
<name>A0ABU9EBX2_9BACT</name>
<dbReference type="PROSITE" id="PS00455">
    <property type="entry name" value="AMP_BINDING"/>
    <property type="match status" value="1"/>
</dbReference>
<evidence type="ECO:0000256" key="2">
    <source>
        <dbReference type="ARBA" id="ARBA00022598"/>
    </source>
</evidence>
<comment type="similarity">
    <text evidence="1">Belongs to the ATP-dependent AMP-binding enzyme family.</text>
</comment>
<dbReference type="Gene3D" id="3.30.300.30">
    <property type="match status" value="1"/>
</dbReference>
<proteinExistence type="inferred from homology"/>
<organism evidence="5 6">
    <name type="scientific">Gaopeijia maritima</name>
    <dbReference type="NCBI Taxonomy" id="3119007"/>
    <lineage>
        <taxon>Bacteria</taxon>
        <taxon>Pseudomonadati</taxon>
        <taxon>Gemmatimonadota</taxon>
        <taxon>Longimicrobiia</taxon>
        <taxon>Gaopeijiales</taxon>
        <taxon>Gaopeijiaceae</taxon>
        <taxon>Gaopeijia</taxon>
    </lineage>
</organism>